<dbReference type="AlphaFoldDB" id="A0A1A9A8P2"/>
<accession>A0A1A9A8P2</accession>
<dbReference type="PATRIC" id="fig|261654.4.peg.5899"/>
<evidence type="ECO:0000256" key="1">
    <source>
        <dbReference type="SAM" id="MobiDB-lite"/>
    </source>
</evidence>
<dbReference type="PANTHER" id="PTHR36529">
    <property type="entry name" value="SLL1095 PROTEIN"/>
    <property type="match status" value="1"/>
</dbReference>
<evidence type="ECO:0008006" key="4">
    <source>
        <dbReference type="Google" id="ProtNLM"/>
    </source>
</evidence>
<dbReference type="RefSeq" id="WP_091671416.1">
    <property type="nucleotide sequence ID" value="NZ_LT594323.1"/>
</dbReference>
<dbReference type="Gene3D" id="3.90.550.10">
    <property type="entry name" value="Spore Coat Polysaccharide Biosynthesis Protein SpsA, Chain A"/>
    <property type="match status" value="1"/>
</dbReference>
<gene>
    <name evidence="2" type="ORF">GA0070611_5826</name>
</gene>
<evidence type="ECO:0000313" key="2">
    <source>
        <dbReference type="EMBL" id="SBT52851.1"/>
    </source>
</evidence>
<dbReference type="PANTHER" id="PTHR36529:SF1">
    <property type="entry name" value="GLYCOSYLTRANSFERASE"/>
    <property type="match status" value="1"/>
</dbReference>
<feature type="region of interest" description="Disordered" evidence="1">
    <location>
        <begin position="219"/>
        <end position="245"/>
    </location>
</feature>
<protein>
    <recommendedName>
        <fullName evidence="4">Glycosyltransferase involved in cell wall biogenesis</fullName>
    </recommendedName>
</protein>
<dbReference type="EMBL" id="LT594323">
    <property type="protein sequence ID" value="SBT52851.1"/>
    <property type="molecule type" value="Genomic_DNA"/>
</dbReference>
<proteinExistence type="predicted"/>
<dbReference type="Proteomes" id="UP000199385">
    <property type="component" value="Chromosome I"/>
</dbReference>
<dbReference type="InterPro" id="IPR029044">
    <property type="entry name" value="Nucleotide-diphossugar_trans"/>
</dbReference>
<dbReference type="InterPro" id="IPR018641">
    <property type="entry name" value="Trfase_1_rSAM/seldom-assoc"/>
</dbReference>
<organism evidence="2 3">
    <name type="scientific">Micromonospora auratinigra</name>
    <dbReference type="NCBI Taxonomy" id="261654"/>
    <lineage>
        <taxon>Bacteria</taxon>
        <taxon>Bacillati</taxon>
        <taxon>Actinomycetota</taxon>
        <taxon>Actinomycetes</taxon>
        <taxon>Micromonosporales</taxon>
        <taxon>Micromonosporaceae</taxon>
        <taxon>Micromonospora</taxon>
    </lineage>
</organism>
<dbReference type="SUPFAM" id="SSF53448">
    <property type="entry name" value="Nucleotide-diphospho-sugar transferases"/>
    <property type="match status" value="1"/>
</dbReference>
<dbReference type="Pfam" id="PF09837">
    <property type="entry name" value="DUF2064"/>
    <property type="match status" value="1"/>
</dbReference>
<evidence type="ECO:0000313" key="3">
    <source>
        <dbReference type="Proteomes" id="UP000199385"/>
    </source>
</evidence>
<dbReference type="STRING" id="261654.GA0070611_5826"/>
<reference evidence="3" key="1">
    <citation type="submission" date="2016-06" db="EMBL/GenBank/DDBJ databases">
        <authorList>
            <person name="Varghese N."/>
            <person name="Submissions Spin"/>
        </authorList>
    </citation>
    <scope>NUCLEOTIDE SEQUENCE [LARGE SCALE GENOMIC DNA]</scope>
    <source>
        <strain evidence="3">DSM 44815</strain>
    </source>
</reference>
<sequence length="245" mass="24795">MTVLLVLAKAPVPGRVKTRLCPPLRPVEAAELAAAALLDTLDAVRAVPDTTPVLAHAGDPAGAVRGTELRRTLAGWTLLPQRGQGLADRLAAAHADAAAAFPGRPVLQLGMDTPQADPGLLGAAVAVLDGAAAVLGPATDGGWWALGLRDPAAATALRRVPMSTALTGRLTRAALRGGGVEAVTLPELSDVDDWATARRVAEDAPAGRFAATVRRLAARQTDDAATAGRPGGADAAWPVGAGEPR</sequence>
<name>A0A1A9A8P2_9ACTN</name>
<dbReference type="OrthoDB" id="9798250at2"/>
<keyword evidence="3" id="KW-1185">Reference proteome</keyword>